<feature type="region of interest" description="Disordered" evidence="1">
    <location>
        <begin position="1"/>
        <end position="65"/>
    </location>
</feature>
<comment type="caution">
    <text evidence="2">The sequence shown here is derived from an EMBL/GenBank/DDBJ whole genome shotgun (WGS) entry which is preliminary data.</text>
</comment>
<name>A0ABW9LEX7_9MYCO</name>
<evidence type="ECO:0000313" key="2">
    <source>
        <dbReference type="EMBL" id="MFN6546150.1"/>
    </source>
</evidence>
<keyword evidence="3" id="KW-1185">Reference proteome</keyword>
<evidence type="ECO:0000313" key="3">
    <source>
        <dbReference type="Proteomes" id="UP001635816"/>
    </source>
</evidence>
<protein>
    <submittedName>
        <fullName evidence="2">Uncharacterized protein</fullName>
    </submittedName>
</protein>
<proteinExistence type="predicted"/>
<dbReference type="EMBL" id="JBKBDD010000009">
    <property type="protein sequence ID" value="MFN6546150.1"/>
    <property type="molecule type" value="Genomic_DNA"/>
</dbReference>
<reference evidence="2 3" key="1">
    <citation type="submission" date="2024-12" db="EMBL/GenBank/DDBJ databases">
        <title>The coexistence of Mycolicibacterium septicum and Mycolicibacterium nivoides in clinical samples.</title>
        <authorList>
            <person name="Wang C."/>
            <person name="Feng Y."/>
            <person name="Zong Z."/>
        </authorList>
    </citation>
    <scope>NUCLEOTIDE SEQUENCE [LARGE SCALE GENOMIC DNA]</scope>
    <source>
        <strain evidence="2 3">120309</strain>
    </source>
</reference>
<gene>
    <name evidence="2" type="ORF">ACK4CT_23440</name>
</gene>
<feature type="compositionally biased region" description="Basic and acidic residues" evidence="1">
    <location>
        <begin position="51"/>
        <end position="65"/>
    </location>
</feature>
<dbReference type="RefSeq" id="WP_409544449.1">
    <property type="nucleotide sequence ID" value="NZ_JBKBDD010000009.1"/>
</dbReference>
<feature type="compositionally biased region" description="Polar residues" evidence="1">
    <location>
        <begin position="19"/>
        <end position="31"/>
    </location>
</feature>
<accession>A0ABW9LEX7</accession>
<sequence length="65" mass="6757">METQLIKTKSKPTAKAAARSNSRTAVTNSVRESVKNVSAGIKKAAQGPNGKKAEKPSSDSRSAAE</sequence>
<organism evidence="2 3">
    <name type="scientific">Mycolicibacterium nivoides</name>
    <dbReference type="NCBI Taxonomy" id="2487344"/>
    <lineage>
        <taxon>Bacteria</taxon>
        <taxon>Bacillati</taxon>
        <taxon>Actinomycetota</taxon>
        <taxon>Actinomycetes</taxon>
        <taxon>Mycobacteriales</taxon>
        <taxon>Mycobacteriaceae</taxon>
        <taxon>Mycolicibacterium</taxon>
    </lineage>
</organism>
<dbReference type="Proteomes" id="UP001635816">
    <property type="component" value="Unassembled WGS sequence"/>
</dbReference>
<evidence type="ECO:0000256" key="1">
    <source>
        <dbReference type="SAM" id="MobiDB-lite"/>
    </source>
</evidence>